<geneLocation type="plasmid" evidence="1 2">
    <name>p3</name>
</geneLocation>
<sequence length="203" mass="23227">MNFLIQPITEKYLDEALQLHTDVFLNNEPLTPRLNISKNEFKKILGKQLLSSIRNGYSIGAFNNNELIGFIICSDMNDSSKDQTLSLNSKNPFEKLHLAIEKLNIVLKQEPFINKKLFHIETMGVDKSYVGYGIGKELIKKTLQIAQDNNFDYIYAECTNIFSENGMLNNGFEIAHQYAWKDCGIKEFENLAGNFSLTVKNIF</sequence>
<evidence type="ECO:0000313" key="1">
    <source>
        <dbReference type="EMBL" id="QPJ86707.1"/>
    </source>
</evidence>
<protein>
    <submittedName>
        <fullName evidence="1">GNAT family N-acetyltransferase</fullName>
    </submittedName>
</protein>
<keyword evidence="2" id="KW-1185">Reference proteome</keyword>
<accession>A0ACD1BGW8</accession>
<organism evidence="1 2">
    <name type="scientific">Candidatus Sarcina troglodytae</name>
    <dbReference type="NCBI Taxonomy" id="2726954"/>
    <lineage>
        <taxon>Bacteria</taxon>
        <taxon>Bacillati</taxon>
        <taxon>Bacillota</taxon>
        <taxon>Clostridia</taxon>
        <taxon>Eubacteriales</taxon>
        <taxon>Clostridiaceae</taxon>
        <taxon>Sarcina</taxon>
    </lineage>
</organism>
<gene>
    <name evidence="1" type="ORF">HH195_12095</name>
</gene>
<reference evidence="1" key="1">
    <citation type="submission" date="2020-04" db="EMBL/GenBank/DDBJ databases">
        <title>A novel bacterium ('Candidatus Sarcina troglodytae' sp. nov.) linked to a protracted, uniformly lethal epizootic among sanctuary western chimpanzees (Pan troglodytes verus) in Sierra Leone.</title>
        <authorList>
            <person name="Owens L.A."/>
            <person name="Colitti B."/>
            <person name="Hirji I."/>
            <person name="Pizaro A."/>
            <person name="Jaffe J.E."/>
            <person name="Moittie S."/>
            <person name="Bishop-Lilly K.A."/>
            <person name="Estrella L.A."/>
            <person name="Voegtly L.J."/>
            <person name="Kuhn J.H."/>
            <person name="Suen G."/>
            <person name="Deblois C.L."/>
            <person name="Dunn C."/>
            <person name="Juan-Salles C."/>
            <person name="Goldberg T.L."/>
        </authorList>
    </citation>
    <scope>NUCLEOTIDE SEQUENCE</scope>
    <source>
        <strain evidence="1">JB2</strain>
    </source>
</reference>
<keyword evidence="1" id="KW-0614">Plasmid</keyword>
<proteinExistence type="predicted"/>
<evidence type="ECO:0000313" key="2">
    <source>
        <dbReference type="Proteomes" id="UP000594603"/>
    </source>
</evidence>
<dbReference type="EMBL" id="CP051757">
    <property type="protein sequence ID" value="QPJ86707.1"/>
    <property type="molecule type" value="Genomic_DNA"/>
</dbReference>
<dbReference type="Proteomes" id="UP000594603">
    <property type="component" value="Plasmid p3"/>
</dbReference>
<name>A0ACD1BGW8_9CLOT</name>